<evidence type="ECO:0000256" key="7">
    <source>
        <dbReference type="PIRSR" id="PIRSR618044-1"/>
    </source>
</evidence>
<evidence type="ECO:0000256" key="5">
    <source>
        <dbReference type="ARBA" id="ARBA00022984"/>
    </source>
</evidence>
<dbReference type="GO" id="GO:0006508">
    <property type="term" value="P:proteolysis"/>
    <property type="evidence" value="ECO:0007669"/>
    <property type="project" value="InterPro"/>
</dbReference>
<evidence type="ECO:0000313" key="12">
    <source>
        <dbReference type="EMBL" id="PZQ45837.1"/>
    </source>
</evidence>
<dbReference type="GO" id="GO:0008360">
    <property type="term" value="P:regulation of cell shape"/>
    <property type="evidence" value="ECO:0007669"/>
    <property type="project" value="UniProtKB-KW"/>
</dbReference>
<keyword evidence="3" id="KW-0378">Hydrolase</keyword>
<evidence type="ECO:0000256" key="4">
    <source>
        <dbReference type="ARBA" id="ARBA00022960"/>
    </source>
</evidence>
<protein>
    <submittedName>
        <fullName evidence="12">D-alanyl-D-alanine carboxypeptidase</fullName>
    </submittedName>
</protein>
<organism evidence="12 13">
    <name type="scientific">Micavibrio aeruginosavorus</name>
    <dbReference type="NCBI Taxonomy" id="349221"/>
    <lineage>
        <taxon>Bacteria</taxon>
        <taxon>Pseudomonadati</taxon>
        <taxon>Bdellovibrionota</taxon>
        <taxon>Bdellovibrionia</taxon>
        <taxon>Bdellovibrionales</taxon>
        <taxon>Pseudobdellovibrionaceae</taxon>
        <taxon>Micavibrio</taxon>
    </lineage>
</organism>
<feature type="active site" description="Proton acceptor" evidence="7">
    <location>
        <position position="59"/>
    </location>
</feature>
<dbReference type="AlphaFoldDB" id="A0A2W5PMG0"/>
<evidence type="ECO:0000256" key="9">
    <source>
        <dbReference type="RuleBase" id="RU004016"/>
    </source>
</evidence>
<keyword evidence="6" id="KW-0961">Cell wall biogenesis/degradation</keyword>
<feature type="domain" description="Peptidase S11 D-alanyl-D-alanine carboxypeptidase A N-terminal" evidence="11">
    <location>
        <begin position="25"/>
        <end position="244"/>
    </location>
</feature>
<name>A0A2W5PMG0_9BACT</name>
<evidence type="ECO:0000256" key="2">
    <source>
        <dbReference type="ARBA" id="ARBA00022729"/>
    </source>
</evidence>
<evidence type="ECO:0000256" key="10">
    <source>
        <dbReference type="SAM" id="SignalP"/>
    </source>
</evidence>
<keyword evidence="2 10" id="KW-0732">Signal</keyword>
<keyword evidence="12" id="KW-0121">Carboxypeptidase</keyword>
<feature type="non-terminal residue" evidence="12">
    <location>
        <position position="270"/>
    </location>
</feature>
<gene>
    <name evidence="12" type="ORF">DI551_06380</name>
</gene>
<evidence type="ECO:0000256" key="1">
    <source>
        <dbReference type="ARBA" id="ARBA00007164"/>
    </source>
</evidence>
<comment type="caution">
    <text evidence="12">The sequence shown here is derived from an EMBL/GenBank/DDBJ whole genome shotgun (WGS) entry which is preliminary data.</text>
</comment>
<evidence type="ECO:0000256" key="6">
    <source>
        <dbReference type="ARBA" id="ARBA00023316"/>
    </source>
</evidence>
<keyword evidence="4" id="KW-0133">Cell shape</keyword>
<reference evidence="12 13" key="1">
    <citation type="submission" date="2017-08" db="EMBL/GenBank/DDBJ databases">
        <title>Infants hospitalized years apart are colonized by the same room-sourced microbial strains.</title>
        <authorList>
            <person name="Brooks B."/>
            <person name="Olm M.R."/>
            <person name="Firek B.A."/>
            <person name="Baker R."/>
            <person name="Thomas B.C."/>
            <person name="Morowitz M.J."/>
            <person name="Banfield J.F."/>
        </authorList>
    </citation>
    <scope>NUCLEOTIDE SEQUENCE [LARGE SCALE GENOMIC DNA]</scope>
    <source>
        <strain evidence="12">S2_005_002_R2_29</strain>
    </source>
</reference>
<dbReference type="GO" id="GO:0071555">
    <property type="term" value="P:cell wall organization"/>
    <property type="evidence" value="ECO:0007669"/>
    <property type="project" value="UniProtKB-KW"/>
</dbReference>
<dbReference type="PRINTS" id="PR00725">
    <property type="entry name" value="DADACBPTASE1"/>
</dbReference>
<dbReference type="PANTHER" id="PTHR21581:SF6">
    <property type="entry name" value="TRAFFICKING PROTEIN PARTICLE COMPLEX SUBUNIT 12"/>
    <property type="match status" value="1"/>
</dbReference>
<evidence type="ECO:0000256" key="3">
    <source>
        <dbReference type="ARBA" id="ARBA00022801"/>
    </source>
</evidence>
<evidence type="ECO:0000313" key="13">
    <source>
        <dbReference type="Proteomes" id="UP000249417"/>
    </source>
</evidence>
<dbReference type="Pfam" id="PF00768">
    <property type="entry name" value="Peptidase_S11"/>
    <property type="match status" value="1"/>
</dbReference>
<feature type="signal peptide" evidence="10">
    <location>
        <begin position="1"/>
        <end position="24"/>
    </location>
</feature>
<dbReference type="InterPro" id="IPR018044">
    <property type="entry name" value="Peptidase_S11"/>
</dbReference>
<keyword evidence="5" id="KW-0573">Peptidoglycan synthesis</keyword>
<dbReference type="InterPro" id="IPR012338">
    <property type="entry name" value="Beta-lactam/transpept-like"/>
</dbReference>
<keyword evidence="12" id="KW-0645">Protease</keyword>
<feature type="active site" evidence="7">
    <location>
        <position position="116"/>
    </location>
</feature>
<dbReference type="InterPro" id="IPR001967">
    <property type="entry name" value="Peptidase_S11_N"/>
</dbReference>
<evidence type="ECO:0000256" key="8">
    <source>
        <dbReference type="PIRSR" id="PIRSR618044-2"/>
    </source>
</evidence>
<dbReference type="PANTHER" id="PTHR21581">
    <property type="entry name" value="D-ALANYL-D-ALANINE CARBOXYPEPTIDASE"/>
    <property type="match status" value="1"/>
</dbReference>
<comment type="similarity">
    <text evidence="1 9">Belongs to the peptidase S11 family.</text>
</comment>
<dbReference type="Proteomes" id="UP000249417">
    <property type="component" value="Unassembled WGS sequence"/>
</dbReference>
<feature type="active site" description="Acyl-ester intermediate" evidence="7">
    <location>
        <position position="56"/>
    </location>
</feature>
<evidence type="ECO:0000259" key="11">
    <source>
        <dbReference type="Pfam" id="PF00768"/>
    </source>
</evidence>
<accession>A0A2W5PMG0</accession>
<sequence length="270" mass="30112">MRNNLLFPLVFFFAYVTFGLPANAVETLAKQAYIIDYDTGQVLYAKNENERMPTSSMSKTLTGYIVFDALDSGKITLDQEFPVSEKAWRMQGSKMFVPLGGMVKVEDLIRGMLIQSGNDATIVLAEGVAGTEDQFVEAMNRKAQELGMKDSHFMNASGWPDPDHYSTAHDLALLGRALIHDHPTHYHYDSEIDYTYNNIKQGNRNPLLYKNIGADGIKTGHTEDAGYGLMGSAVRGDRRVVMVLNGMASMNERAQESTRMMEWALASFTN</sequence>
<dbReference type="SUPFAM" id="SSF56601">
    <property type="entry name" value="beta-lactamase/transpeptidase-like"/>
    <property type="match status" value="1"/>
</dbReference>
<dbReference type="Gene3D" id="3.40.710.10">
    <property type="entry name" value="DD-peptidase/beta-lactamase superfamily"/>
    <property type="match status" value="1"/>
</dbReference>
<feature type="chain" id="PRO_5016007323" evidence="10">
    <location>
        <begin position="25"/>
        <end position="270"/>
    </location>
</feature>
<dbReference type="GO" id="GO:0009002">
    <property type="term" value="F:serine-type D-Ala-D-Ala carboxypeptidase activity"/>
    <property type="evidence" value="ECO:0007669"/>
    <property type="project" value="InterPro"/>
</dbReference>
<feature type="binding site" evidence="8">
    <location>
        <position position="218"/>
    </location>
    <ligand>
        <name>substrate</name>
    </ligand>
</feature>
<dbReference type="EMBL" id="QFQB01000038">
    <property type="protein sequence ID" value="PZQ45837.1"/>
    <property type="molecule type" value="Genomic_DNA"/>
</dbReference>
<proteinExistence type="inferred from homology"/>
<dbReference type="GO" id="GO:0009252">
    <property type="term" value="P:peptidoglycan biosynthetic process"/>
    <property type="evidence" value="ECO:0007669"/>
    <property type="project" value="UniProtKB-KW"/>
</dbReference>